<evidence type="ECO:0000256" key="2">
    <source>
        <dbReference type="PIRNR" id="PIRNR036893"/>
    </source>
</evidence>
<comment type="function">
    <text evidence="2">Involved in the storage or transport of lipids necessary for membrane maintenance under stressful conditions. Displays a binding preference for lysophospholipids.</text>
</comment>
<dbReference type="PRINTS" id="PR01171">
    <property type="entry name" value="BCTLIPOCALIN"/>
</dbReference>
<dbReference type="CDD" id="cd19438">
    <property type="entry name" value="lipocalin_Blc-like"/>
    <property type="match status" value="1"/>
</dbReference>
<dbReference type="STRING" id="1280948.HY36_02445"/>
<proteinExistence type="inferred from homology"/>
<feature type="signal peptide" evidence="2">
    <location>
        <begin position="1"/>
        <end position="23"/>
    </location>
</feature>
<comment type="caution">
    <text evidence="5">The sequence shown here is derived from an EMBL/GenBank/DDBJ whole genome shotgun (WGS) entry which is preliminary data.</text>
</comment>
<dbReference type="PATRIC" id="fig|1280948.3.peg.483"/>
<feature type="chain" id="PRO_5013433142" description="Outer membrane lipoprotein Blc" evidence="2">
    <location>
        <begin position="24"/>
        <end position="184"/>
    </location>
</feature>
<dbReference type="PROSITE" id="PS51257">
    <property type="entry name" value="PROKAR_LIPOPROTEIN"/>
    <property type="match status" value="1"/>
</dbReference>
<evidence type="ECO:0000256" key="3">
    <source>
        <dbReference type="PIRSR" id="PIRSR036893-52"/>
    </source>
</evidence>
<dbReference type="OrthoDB" id="594739at2"/>
<dbReference type="eggNOG" id="COG3040">
    <property type="taxonomic scope" value="Bacteria"/>
</dbReference>
<reference evidence="5 6" key="1">
    <citation type="journal article" date="2014" name="Antonie Van Leeuwenhoek">
        <title>Hyphomonas beringensis sp. nov. and Hyphomonas chukchiensis sp. nov., isolated from surface seawater of the Bering Sea and Chukchi Sea.</title>
        <authorList>
            <person name="Li C."/>
            <person name="Lai Q."/>
            <person name="Li G."/>
            <person name="Dong C."/>
            <person name="Wang J."/>
            <person name="Liao Y."/>
            <person name="Shao Z."/>
        </authorList>
    </citation>
    <scope>NUCLEOTIDE SEQUENCE [LARGE SCALE GENOMIC DNA]</scope>
    <source>
        <strain evidence="5 6">22II1-22F38</strain>
    </source>
</reference>
<dbReference type="InterPro" id="IPR022271">
    <property type="entry name" value="Lipocalin_ApoD"/>
</dbReference>
<dbReference type="SUPFAM" id="SSF50814">
    <property type="entry name" value="Lipocalins"/>
    <property type="match status" value="1"/>
</dbReference>
<comment type="subcellular location">
    <subcellularLocation>
        <location evidence="2">Cell outer membrane</location>
    </subcellularLocation>
</comment>
<feature type="lipid moiety-binding region" description="S-diacylglycerol cysteine" evidence="3">
    <location>
        <position position="16"/>
    </location>
</feature>
<dbReference type="PROSITE" id="PS00213">
    <property type="entry name" value="LIPOCALIN"/>
    <property type="match status" value="1"/>
</dbReference>
<dbReference type="Pfam" id="PF08212">
    <property type="entry name" value="Lipocalin_2"/>
    <property type="match status" value="1"/>
</dbReference>
<dbReference type="GO" id="GO:0008289">
    <property type="term" value="F:lipid binding"/>
    <property type="evidence" value="ECO:0007669"/>
    <property type="project" value="UniProtKB-UniRule"/>
</dbReference>
<dbReference type="InterPro" id="IPR000566">
    <property type="entry name" value="Lipocln_cytosolic_FA-bd_dom"/>
</dbReference>
<dbReference type="Proteomes" id="UP000024547">
    <property type="component" value="Unassembled WGS sequence"/>
</dbReference>
<sequence>MRIALSTLAAALVAACTSQPDYRAETAPPPTVDSVDLERYSGLWYEIARYPNSFEKNCTGVTAEYGLNDDGTVSVTNTCYKGSLDGEKDVAEGTARIVEGSNNTKLKVKFAPAWVPFASGDYWVLALEPDYSAVLVGSPDGKYLWILSRTAQLDPVVLDGLKQRAEALGYATEPLEMTVQAEQG</sequence>
<dbReference type="PANTHER" id="PTHR10612">
    <property type="entry name" value="APOLIPOPROTEIN D"/>
    <property type="match status" value="1"/>
</dbReference>
<dbReference type="PIRSF" id="PIRSF036893">
    <property type="entry name" value="Lipocalin_ApoD"/>
    <property type="match status" value="1"/>
</dbReference>
<keyword evidence="2" id="KW-0446">Lipid-binding</keyword>
<comment type="subunit">
    <text evidence="2">Homodimer.</text>
</comment>
<evidence type="ECO:0000259" key="4">
    <source>
        <dbReference type="Pfam" id="PF08212"/>
    </source>
</evidence>
<dbReference type="InterPro" id="IPR002446">
    <property type="entry name" value="Lipocalin_bac"/>
</dbReference>
<keyword evidence="2" id="KW-0998">Cell outer membrane</keyword>
<dbReference type="InterPro" id="IPR047202">
    <property type="entry name" value="Lipocalin_Blc-like_dom"/>
</dbReference>
<dbReference type="PANTHER" id="PTHR10612:SF34">
    <property type="entry name" value="APOLIPOPROTEIN D"/>
    <property type="match status" value="1"/>
</dbReference>
<dbReference type="GO" id="GO:0006950">
    <property type="term" value="P:response to stress"/>
    <property type="evidence" value="ECO:0007669"/>
    <property type="project" value="UniProtKB-ARBA"/>
</dbReference>
<keyword evidence="2 3" id="KW-0449">Lipoprotein</keyword>
<organism evidence="5 6">
    <name type="scientific">Hyphomonas atlantica</name>
    <dbReference type="NCBI Taxonomy" id="1280948"/>
    <lineage>
        <taxon>Bacteria</taxon>
        <taxon>Pseudomonadati</taxon>
        <taxon>Pseudomonadota</taxon>
        <taxon>Alphaproteobacteria</taxon>
        <taxon>Hyphomonadales</taxon>
        <taxon>Hyphomonadaceae</taxon>
        <taxon>Hyphomonas</taxon>
    </lineage>
</organism>
<dbReference type="GO" id="GO:0009279">
    <property type="term" value="C:cell outer membrane"/>
    <property type="evidence" value="ECO:0007669"/>
    <property type="project" value="UniProtKB-SubCell"/>
</dbReference>
<keyword evidence="2" id="KW-0472">Membrane</keyword>
<dbReference type="InterPro" id="IPR022272">
    <property type="entry name" value="Lipocalin_CS"/>
</dbReference>
<evidence type="ECO:0000313" key="6">
    <source>
        <dbReference type="Proteomes" id="UP000024547"/>
    </source>
</evidence>
<name>A0A059ECK1_9PROT</name>
<comment type="similarity">
    <text evidence="1 2">Belongs to the calycin superfamily. Lipocalin family.</text>
</comment>
<keyword evidence="6" id="KW-1185">Reference proteome</keyword>
<dbReference type="RefSeq" id="WP_035547669.1">
    <property type="nucleotide sequence ID" value="NZ_AWFH01000001.1"/>
</dbReference>
<feature type="domain" description="Lipocalin/cytosolic fatty-acid binding" evidence="4">
    <location>
        <begin position="35"/>
        <end position="180"/>
    </location>
</feature>
<dbReference type="AlphaFoldDB" id="A0A059ECK1"/>
<accession>A0A059ECK1</accession>
<keyword evidence="2" id="KW-0732">Signal</keyword>
<gene>
    <name evidence="5" type="ORF">HY36_02445</name>
</gene>
<evidence type="ECO:0000313" key="5">
    <source>
        <dbReference type="EMBL" id="KCZ65262.1"/>
    </source>
</evidence>
<dbReference type="EMBL" id="AWFH01000001">
    <property type="protein sequence ID" value="KCZ65262.1"/>
    <property type="molecule type" value="Genomic_DNA"/>
</dbReference>
<evidence type="ECO:0000256" key="1">
    <source>
        <dbReference type="ARBA" id="ARBA00006889"/>
    </source>
</evidence>
<protein>
    <recommendedName>
        <fullName evidence="2">Outer membrane lipoprotein Blc</fullName>
    </recommendedName>
</protein>
<keyword evidence="3" id="KW-0564">Palmitate</keyword>
<feature type="lipid moiety-binding region" description="N-palmitoyl cysteine" evidence="3">
    <location>
        <position position="16"/>
    </location>
</feature>
<dbReference type="Gene3D" id="2.40.128.20">
    <property type="match status" value="1"/>
</dbReference>
<dbReference type="InterPro" id="IPR012674">
    <property type="entry name" value="Calycin"/>
</dbReference>